<gene>
    <name evidence="3" type="ORF">HNY73_019831</name>
</gene>
<dbReference type="PANTHER" id="PTHR45682">
    <property type="entry name" value="AGAP008228-PA"/>
    <property type="match status" value="1"/>
</dbReference>
<dbReference type="AlphaFoldDB" id="A0A8T0E7C5"/>
<reference evidence="3" key="2">
    <citation type="submission" date="2020-06" db="EMBL/GenBank/DDBJ databases">
        <authorList>
            <person name="Sheffer M."/>
        </authorList>
    </citation>
    <scope>NUCLEOTIDE SEQUENCE</scope>
</reference>
<name>A0A8T0E7C5_ARGBR</name>
<evidence type="ECO:0000313" key="3">
    <source>
        <dbReference type="EMBL" id="KAF8766802.1"/>
    </source>
</evidence>
<dbReference type="Pfam" id="PF00782">
    <property type="entry name" value="DSPc"/>
    <property type="match status" value="1"/>
</dbReference>
<sequence>MDVSLQVGPNGFYFFESQPSIYGKTEPTEAESAEEVPGAKCKAEDDNITFTKSTDKSEFLIKDASVQSTTGEVSIYEVSPSVEELQKLFAKKILPYYSTVEKKARKKVLKIIYDIKPPPALRSFKTQTSESDFPSQTILSEGMKLDMKDKSREFIASEDISPILQSISGRFVCKKGADAYKSISVQVDLSDSNKKKEKRKIRPIDSSDDESYETKPVVHEIESEQLRVDDKKVTKRYKDSEKDTCFQTKVLKDLRRFLLEKNVWDIVFWRRRVSKSEGEIFKGSRILISDERGEYLEEETYFTTHWVDRFIAEFAKISFTDIQDNLTHFSEEIRLRDVAMNLYWQTMAPKSHQKCLPDLNEFFTNLELEDLMDKSSPITKSSDIDKKLSSYEKMGIVRQHIEDIKKLLKRTGSMNNKGTISRKSLLKRLLGAIYVLQEKLWENFTRIVQHKNIKNLTVDSWNKAEELLDHERTIYKYSELDEIIPHLWIGDFSALNTPHMLRNIQYTILLGDCKKCITGQHDICTAKWRPFIYTPPFYFANKNIQYMGIQAIDDATFPIFEYFRAACDYIVKSLSASPEANVAVISKSGKSRCTAIVIAYLMIKKSYTLREAVQELKRKRAIRPNLGFMIQLIQLERKLRSKSKKPDINYKMKNAFAIRRKNFLESSWIGEEQSVTKPTKSFVFLDDRMSSPDRRLGVNTNLFLHSPFSAPGPHFYKDIENSVLKTSLFEMLPFYELDIATTNVEGSVLASFSC</sequence>
<dbReference type="GO" id="GO:0005737">
    <property type="term" value="C:cytoplasm"/>
    <property type="evidence" value="ECO:0007669"/>
    <property type="project" value="TreeGrafter"/>
</dbReference>
<dbReference type="EMBL" id="JABXBU010002230">
    <property type="protein sequence ID" value="KAF8766802.1"/>
    <property type="molecule type" value="Genomic_DNA"/>
</dbReference>
<evidence type="ECO:0000259" key="2">
    <source>
        <dbReference type="PROSITE" id="PS50054"/>
    </source>
</evidence>
<dbReference type="InterPro" id="IPR000340">
    <property type="entry name" value="Dual-sp_phosphatase_cat-dom"/>
</dbReference>
<protein>
    <submittedName>
        <fullName evidence="3">Dual specificity phosphatase DUPD1 like protein</fullName>
    </submittedName>
</protein>
<dbReference type="InterPro" id="IPR020422">
    <property type="entry name" value="TYR_PHOSPHATASE_DUAL_dom"/>
</dbReference>
<dbReference type="PANTHER" id="PTHR45682:SF1">
    <property type="entry name" value="DUAL SPECIFICITY PROTEIN PHOSPHATASE 3"/>
    <property type="match status" value="1"/>
</dbReference>
<dbReference type="SUPFAM" id="SSF52799">
    <property type="entry name" value="(Phosphotyrosine protein) phosphatases II"/>
    <property type="match status" value="1"/>
</dbReference>
<reference evidence="3" key="1">
    <citation type="journal article" date="2020" name="bioRxiv">
        <title>Chromosome-level reference genome of the European wasp spider Argiope bruennichi: a resource for studies on range expansion and evolutionary adaptation.</title>
        <authorList>
            <person name="Sheffer M.M."/>
            <person name="Hoppe A."/>
            <person name="Krehenwinkel H."/>
            <person name="Uhl G."/>
            <person name="Kuss A.W."/>
            <person name="Jensen L."/>
            <person name="Jensen C."/>
            <person name="Gillespie R.G."/>
            <person name="Hoff K.J."/>
            <person name="Prost S."/>
        </authorList>
    </citation>
    <scope>NUCLEOTIDE SEQUENCE</scope>
</reference>
<dbReference type="Proteomes" id="UP000807504">
    <property type="component" value="Unassembled WGS sequence"/>
</dbReference>
<dbReference type="GO" id="GO:0043409">
    <property type="term" value="P:negative regulation of MAPK cascade"/>
    <property type="evidence" value="ECO:0007669"/>
    <property type="project" value="TreeGrafter"/>
</dbReference>
<dbReference type="InterPro" id="IPR029021">
    <property type="entry name" value="Prot-tyrosine_phosphatase-like"/>
</dbReference>
<organism evidence="3 4">
    <name type="scientific">Argiope bruennichi</name>
    <name type="common">Wasp spider</name>
    <name type="synonym">Aranea bruennichi</name>
    <dbReference type="NCBI Taxonomy" id="94029"/>
    <lineage>
        <taxon>Eukaryota</taxon>
        <taxon>Metazoa</taxon>
        <taxon>Ecdysozoa</taxon>
        <taxon>Arthropoda</taxon>
        <taxon>Chelicerata</taxon>
        <taxon>Arachnida</taxon>
        <taxon>Araneae</taxon>
        <taxon>Araneomorphae</taxon>
        <taxon>Entelegynae</taxon>
        <taxon>Araneoidea</taxon>
        <taxon>Araneidae</taxon>
        <taxon>Argiope</taxon>
    </lineage>
</organism>
<dbReference type="PROSITE" id="PS50054">
    <property type="entry name" value="TYR_PHOSPHATASE_DUAL"/>
    <property type="match status" value="1"/>
</dbReference>
<keyword evidence="4" id="KW-1185">Reference proteome</keyword>
<evidence type="ECO:0000256" key="1">
    <source>
        <dbReference type="SAM" id="MobiDB-lite"/>
    </source>
</evidence>
<dbReference type="GO" id="GO:0008138">
    <property type="term" value="F:protein tyrosine/serine/threonine phosphatase activity"/>
    <property type="evidence" value="ECO:0007669"/>
    <property type="project" value="InterPro"/>
</dbReference>
<comment type="caution">
    <text evidence="3">The sequence shown here is derived from an EMBL/GenBank/DDBJ whole genome shotgun (WGS) entry which is preliminary data.</text>
</comment>
<accession>A0A8T0E7C5</accession>
<feature type="region of interest" description="Disordered" evidence="1">
    <location>
        <begin position="196"/>
        <end position="215"/>
    </location>
</feature>
<feature type="domain" description="Tyrosine-protein phosphatase" evidence="2">
    <location>
        <begin position="476"/>
        <end position="641"/>
    </location>
</feature>
<evidence type="ECO:0000313" key="4">
    <source>
        <dbReference type="Proteomes" id="UP000807504"/>
    </source>
</evidence>
<dbReference type="InterPro" id="IPR020405">
    <property type="entry name" value="Atypical_DUSP_subfamA"/>
</dbReference>
<dbReference type="GO" id="GO:0033549">
    <property type="term" value="F:MAP kinase phosphatase activity"/>
    <property type="evidence" value="ECO:0007669"/>
    <property type="project" value="TreeGrafter"/>
</dbReference>
<dbReference type="Gene3D" id="3.90.190.10">
    <property type="entry name" value="Protein tyrosine phosphatase superfamily"/>
    <property type="match status" value="1"/>
</dbReference>
<proteinExistence type="predicted"/>
<dbReference type="SMART" id="SM00195">
    <property type="entry name" value="DSPc"/>
    <property type="match status" value="1"/>
</dbReference>